<accession>A0A1B0B9B6</accession>
<reference evidence="3" key="1">
    <citation type="submission" date="2015-01" db="EMBL/GenBank/DDBJ databases">
        <authorList>
            <person name="Aksoy S."/>
            <person name="Warren W."/>
            <person name="Wilson R.K."/>
        </authorList>
    </citation>
    <scope>NUCLEOTIDE SEQUENCE [LARGE SCALE GENOMIC DNA]</scope>
    <source>
        <strain evidence="3">IAEA</strain>
    </source>
</reference>
<organism evidence="2 3">
    <name type="scientific">Glossina palpalis gambiensis</name>
    <dbReference type="NCBI Taxonomy" id="67801"/>
    <lineage>
        <taxon>Eukaryota</taxon>
        <taxon>Metazoa</taxon>
        <taxon>Ecdysozoa</taxon>
        <taxon>Arthropoda</taxon>
        <taxon>Hexapoda</taxon>
        <taxon>Insecta</taxon>
        <taxon>Pterygota</taxon>
        <taxon>Neoptera</taxon>
        <taxon>Endopterygota</taxon>
        <taxon>Diptera</taxon>
        <taxon>Brachycera</taxon>
        <taxon>Muscomorpha</taxon>
        <taxon>Hippoboscoidea</taxon>
        <taxon>Glossinidae</taxon>
        <taxon>Glossina</taxon>
    </lineage>
</organism>
<keyword evidence="1" id="KW-0732">Signal</keyword>
<dbReference type="PANTHER" id="PTHR20997:SF2">
    <property type="entry name" value="EG:BACR42I17.2 PROTEIN-RELATED"/>
    <property type="match status" value="1"/>
</dbReference>
<protein>
    <submittedName>
        <fullName evidence="2">Uncharacterized protein</fullName>
    </submittedName>
</protein>
<dbReference type="STRING" id="67801.A0A1B0B9B6"/>
<dbReference type="Proteomes" id="UP000092460">
    <property type="component" value="Unassembled WGS sequence"/>
</dbReference>
<dbReference type="Pfam" id="PF07165">
    <property type="entry name" value="DUF1397"/>
    <property type="match status" value="1"/>
</dbReference>
<dbReference type="VEuPathDB" id="VectorBase:GPPI022935"/>
<feature type="chain" id="PRO_5008404631" evidence="1">
    <location>
        <begin position="23"/>
        <end position="238"/>
    </location>
</feature>
<dbReference type="EnsemblMetazoa" id="GPPI022935-RA">
    <property type="protein sequence ID" value="GPPI022935-PA"/>
    <property type="gene ID" value="GPPI022935"/>
</dbReference>
<dbReference type="PROSITE" id="PS51257">
    <property type="entry name" value="PROKAR_LIPOPROTEIN"/>
    <property type="match status" value="1"/>
</dbReference>
<name>A0A1B0B9B6_9MUSC</name>
<keyword evidence="3" id="KW-1185">Reference proteome</keyword>
<evidence type="ECO:0000256" key="1">
    <source>
        <dbReference type="SAM" id="SignalP"/>
    </source>
</evidence>
<proteinExistence type="predicted"/>
<sequence>MASKQLIILTVLGVMACLQCEAATRFDLKQAPKKDQFAFHADQYLKNQCVKNLGNTIGISAYRNIEKESEKLKTCLNGYLNFTKLQTELSNGDSRNNLKPVFSEYCRKKVDLTKCIENFSKELTPCLDKNDRELQKDSMRMIGKLFQFLCLNNGNQIALFITNGGPECVERHYKDIDKCIKPHIKEFDRPPFTIKKCKNVNDMEKCILNKLNTCPNKTAANIVQGLFRHMKKDTMCRN</sequence>
<dbReference type="AlphaFoldDB" id="A0A1B0B9B6"/>
<evidence type="ECO:0000313" key="3">
    <source>
        <dbReference type="Proteomes" id="UP000092460"/>
    </source>
</evidence>
<dbReference type="InterPro" id="IPR009832">
    <property type="entry name" value="DUF1397"/>
</dbReference>
<reference evidence="2" key="2">
    <citation type="submission" date="2020-05" db="UniProtKB">
        <authorList>
            <consortium name="EnsemblMetazoa"/>
        </authorList>
    </citation>
    <scope>IDENTIFICATION</scope>
    <source>
        <strain evidence="2">IAEA</strain>
    </source>
</reference>
<dbReference type="EMBL" id="JXJN01010350">
    <property type="status" value="NOT_ANNOTATED_CDS"/>
    <property type="molecule type" value="Genomic_DNA"/>
</dbReference>
<dbReference type="PANTHER" id="PTHR20997">
    <property type="entry name" value="EG:BACR42I17.2 PROTEIN-RELATED"/>
    <property type="match status" value="1"/>
</dbReference>
<feature type="signal peptide" evidence="1">
    <location>
        <begin position="1"/>
        <end position="22"/>
    </location>
</feature>
<evidence type="ECO:0000313" key="2">
    <source>
        <dbReference type="EnsemblMetazoa" id="GPPI022935-PA"/>
    </source>
</evidence>